<dbReference type="GO" id="GO:0005886">
    <property type="term" value="C:plasma membrane"/>
    <property type="evidence" value="ECO:0007669"/>
    <property type="project" value="UniProtKB-SubCell"/>
</dbReference>
<accession>A0A9X1TPS6</accession>
<evidence type="ECO:0000256" key="4">
    <source>
        <dbReference type="ARBA" id="ARBA00022989"/>
    </source>
</evidence>
<comment type="subcellular location">
    <subcellularLocation>
        <location evidence="1">Cell membrane</location>
        <topology evidence="1">Multi-pass membrane protein</topology>
    </subcellularLocation>
</comment>
<feature type="transmembrane region" description="Helical" evidence="6">
    <location>
        <begin position="821"/>
        <end position="840"/>
    </location>
</feature>
<feature type="transmembrane region" description="Helical" evidence="6">
    <location>
        <begin position="772"/>
        <end position="793"/>
    </location>
</feature>
<feature type="transmembrane region" description="Helical" evidence="6">
    <location>
        <begin position="431"/>
        <end position="454"/>
    </location>
</feature>
<feature type="transmembrane region" description="Helical" evidence="6">
    <location>
        <begin position="518"/>
        <end position="541"/>
    </location>
</feature>
<evidence type="ECO:0000256" key="1">
    <source>
        <dbReference type="ARBA" id="ARBA00004651"/>
    </source>
</evidence>
<dbReference type="Proteomes" id="UP001139000">
    <property type="component" value="Unassembled WGS sequence"/>
</dbReference>
<evidence type="ECO:0000256" key="5">
    <source>
        <dbReference type="ARBA" id="ARBA00023136"/>
    </source>
</evidence>
<feature type="transmembrane region" description="Helical" evidence="6">
    <location>
        <begin position="106"/>
        <end position="129"/>
    </location>
</feature>
<feature type="domain" description="MacB-like periplasmic core" evidence="8">
    <location>
        <begin position="108"/>
        <end position="338"/>
    </location>
</feature>
<feature type="domain" description="MacB-like periplasmic core" evidence="8">
    <location>
        <begin position="524"/>
        <end position="732"/>
    </location>
</feature>
<evidence type="ECO:0000256" key="3">
    <source>
        <dbReference type="ARBA" id="ARBA00022692"/>
    </source>
</evidence>
<evidence type="ECO:0000259" key="8">
    <source>
        <dbReference type="Pfam" id="PF12704"/>
    </source>
</evidence>
<dbReference type="Pfam" id="PF02687">
    <property type="entry name" value="FtsX"/>
    <property type="match status" value="2"/>
</dbReference>
<feature type="transmembrane region" description="Helical" evidence="6">
    <location>
        <begin position="855"/>
        <end position="875"/>
    </location>
</feature>
<dbReference type="InterPro" id="IPR025857">
    <property type="entry name" value="MacB_PCD"/>
</dbReference>
<evidence type="ECO:0000256" key="6">
    <source>
        <dbReference type="SAM" id="Phobius"/>
    </source>
</evidence>
<dbReference type="InterPro" id="IPR003838">
    <property type="entry name" value="ABC3_permease_C"/>
</dbReference>
<dbReference type="PANTHER" id="PTHR30572">
    <property type="entry name" value="MEMBRANE COMPONENT OF TRANSPORTER-RELATED"/>
    <property type="match status" value="1"/>
</dbReference>
<comment type="caution">
    <text evidence="9">The sequence shown here is derived from an EMBL/GenBank/DDBJ whole genome shotgun (WGS) entry which is preliminary data.</text>
</comment>
<dbReference type="RefSeq" id="WP_234658840.1">
    <property type="nucleotide sequence ID" value="NZ_CP094997.1"/>
</dbReference>
<feature type="domain" description="ABC3 transporter permease C-terminal" evidence="7">
    <location>
        <begin position="775"/>
        <end position="885"/>
    </location>
</feature>
<proteinExistence type="predicted"/>
<name>A0A9X1TPS6_9BACT</name>
<dbReference type="InterPro" id="IPR047699">
    <property type="entry name" value="Permease_put_prefix"/>
</dbReference>
<dbReference type="PANTHER" id="PTHR30572:SF18">
    <property type="entry name" value="ABC-TYPE MACROLIDE FAMILY EXPORT SYSTEM PERMEASE COMPONENT 2"/>
    <property type="match status" value="1"/>
</dbReference>
<keyword evidence="3 6" id="KW-0812">Transmembrane</keyword>
<reference evidence="9" key="1">
    <citation type="submission" date="2021-12" db="EMBL/GenBank/DDBJ databases">
        <title>Novel species in genus Dyadobacter.</title>
        <authorList>
            <person name="Ma C."/>
        </authorList>
    </citation>
    <scope>NUCLEOTIDE SEQUENCE</scope>
    <source>
        <strain evidence="9">LJ419</strain>
    </source>
</reference>
<sequence length="892" mass="100546">MKSKPRSADQKSDQPPRWLTLCLEWLVAPHLHEQVLGDLHERYARRIQLHGKLNAQRRYFIEAMSYMRPIFIRRQTNEYHSPFFLSTAMIKNYYKIAFRNLFKNKVISAINICGLALGILCCLFIFLWVQDENAVDHFLADEETLYAMYETTTTNGKVAGSYAAGFVLAPGSSRISFALEQIDKVIPEIKYQAYYATGYELPWGHPETFQVGDKKIKLEGSRAGEDFFKIFSYKLIEGTPETALKDIGGVAISRHMAEMFFGSPGKAMGQIMRHENRADFKVTAVFENLPRQSSLKFDYLFNWEAQKTKLEFASNEIRSYLKLTQDSDPVKVEAKINQYLATRLEKKKGIQQRAGLIPFYDQYLHSTFENGKPEGGRIEYVRIFTGVGLFILAIACINFMNLSTARSVKRAKEVGLRKVVGSSKISLASQFLGESLLFTFLAMLVAVAVVLLLLPSFNTLTGKDIQVPIAKPSFWIFLLALLVVTGLVAGSYPALYLSSLEPVRILKGVVRFTRGSLWFRQGLTVFQFTMSIVLLIATIVISGQTRFVQNKHLGYDRDNLVYIRIEGKLAARSNYLLFKERVSKLASVAMVDRSTEAPHDMGFSVADAVNWEGKEKNDAVYFSPASVGMDFVKLMNLKVVQGRGFSKEMATDSTDAFLINEEALRQMGMKDPIGKWISAWAKKGHIIGVLKDYHVQSMHEKIKPVVIDVKENEYFGVILIRTKPGKTTQALAGIGNIYKEANPDFPFNYQFLDQEFNKLYRSEQVIAKLSNLLAPLAIMISSLGLLGLALFSAEQRIKEIGIRKVLGASIAGVVSLLSKDFLKLVLIAICIATPVGWYLMNKWLQGFAYKIEMEWWVFAAAATLVMTIAILTVSFQSFKAALMNPVKSLRSE</sequence>
<evidence type="ECO:0000313" key="10">
    <source>
        <dbReference type="Proteomes" id="UP001139000"/>
    </source>
</evidence>
<evidence type="ECO:0000313" key="9">
    <source>
        <dbReference type="EMBL" id="MCF0065803.1"/>
    </source>
</evidence>
<dbReference type="InterPro" id="IPR050250">
    <property type="entry name" value="Macrolide_Exporter_MacB"/>
</dbReference>
<protein>
    <submittedName>
        <fullName evidence="9">Permease prefix domain 2-containing transporter</fullName>
    </submittedName>
</protein>
<keyword evidence="4 6" id="KW-1133">Transmembrane helix</keyword>
<feature type="transmembrane region" description="Helical" evidence="6">
    <location>
        <begin position="474"/>
        <end position="497"/>
    </location>
</feature>
<organism evidence="9 10">
    <name type="scientific">Dyadobacter chenwenxiniae</name>
    <dbReference type="NCBI Taxonomy" id="2906456"/>
    <lineage>
        <taxon>Bacteria</taxon>
        <taxon>Pseudomonadati</taxon>
        <taxon>Bacteroidota</taxon>
        <taxon>Cytophagia</taxon>
        <taxon>Cytophagales</taxon>
        <taxon>Spirosomataceae</taxon>
        <taxon>Dyadobacter</taxon>
    </lineage>
</organism>
<dbReference type="AlphaFoldDB" id="A0A9X1TPS6"/>
<feature type="domain" description="ABC3 transporter permease C-terminal" evidence="7">
    <location>
        <begin position="387"/>
        <end position="502"/>
    </location>
</feature>
<dbReference type="Pfam" id="PF12704">
    <property type="entry name" value="MacB_PCD"/>
    <property type="match status" value="2"/>
</dbReference>
<gene>
    <name evidence="9" type="ORF">LXM26_30095</name>
</gene>
<dbReference type="GO" id="GO:0022857">
    <property type="term" value="F:transmembrane transporter activity"/>
    <property type="evidence" value="ECO:0007669"/>
    <property type="project" value="TreeGrafter"/>
</dbReference>
<keyword evidence="10" id="KW-1185">Reference proteome</keyword>
<dbReference type="NCBIfam" id="NF038404">
    <property type="entry name" value="perm_prefix_2"/>
    <property type="match status" value="1"/>
</dbReference>
<dbReference type="EMBL" id="JAJTTC010000015">
    <property type="protein sequence ID" value="MCF0065803.1"/>
    <property type="molecule type" value="Genomic_DNA"/>
</dbReference>
<keyword evidence="5 6" id="KW-0472">Membrane</keyword>
<evidence type="ECO:0000256" key="2">
    <source>
        <dbReference type="ARBA" id="ARBA00022475"/>
    </source>
</evidence>
<feature type="transmembrane region" description="Helical" evidence="6">
    <location>
        <begin position="380"/>
        <end position="402"/>
    </location>
</feature>
<evidence type="ECO:0000259" key="7">
    <source>
        <dbReference type="Pfam" id="PF02687"/>
    </source>
</evidence>
<keyword evidence="2" id="KW-1003">Cell membrane</keyword>